<evidence type="ECO:0000313" key="3">
    <source>
        <dbReference type="Proteomes" id="UP000035331"/>
    </source>
</evidence>
<dbReference type="AlphaFoldDB" id="A0A0G3CM98"/>
<dbReference type="Proteomes" id="UP000035331">
    <property type="component" value="Chromosome"/>
</dbReference>
<keyword evidence="1" id="KW-1133">Transmembrane helix</keyword>
<dbReference type="GeneID" id="24846422"/>
<organism evidence="2 3">
    <name type="scientific">Methanosarcina barkeri CM1</name>
    <dbReference type="NCBI Taxonomy" id="796385"/>
    <lineage>
        <taxon>Archaea</taxon>
        <taxon>Methanobacteriati</taxon>
        <taxon>Methanobacteriota</taxon>
        <taxon>Stenosarchaea group</taxon>
        <taxon>Methanomicrobia</taxon>
        <taxon>Methanosarcinales</taxon>
        <taxon>Methanosarcinaceae</taxon>
        <taxon>Methanosarcina</taxon>
    </lineage>
</organism>
<reference evidence="3" key="1">
    <citation type="submission" date="2014-06" db="EMBL/GenBank/DDBJ databases">
        <title>The complete genome sequence of Methanosarcina barkeri CM1.</title>
        <authorList>
            <consortium name="Pastoral Greenhouse Gas Research Consortium"/>
            <person name="Lambie S.C."/>
            <person name="Leahy S.C."/>
            <person name="Kelly W.J."/>
            <person name="Li D."/>
            <person name="Reilly K."/>
            <person name="Attwood G.T."/>
            <person name="Altermann E."/>
        </authorList>
    </citation>
    <scope>NUCLEOTIDE SEQUENCE [LARGE SCALE GENOMIC DNA]</scope>
    <source>
        <strain evidence="3">CM1</strain>
    </source>
</reference>
<evidence type="ECO:0000256" key="1">
    <source>
        <dbReference type="SAM" id="Phobius"/>
    </source>
</evidence>
<accession>A0A0G3CM98</accession>
<gene>
    <name evidence="2" type="ORF">MCM1_3245</name>
</gene>
<keyword evidence="1" id="KW-0472">Membrane</keyword>
<sequence length="108" mass="12674">MNQHYFSLDNYYKYFIGFDGIILTFLIIKSYPAVVNLATKDSFFILLVGAFCILIDNWNRKSIKYRLYVELYENEYQAISDYKAGKIFINLIFYVISIYLVSGLFGAL</sequence>
<dbReference type="EMBL" id="CP008746">
    <property type="protein sequence ID" value="AKJ40232.1"/>
    <property type="molecule type" value="Genomic_DNA"/>
</dbReference>
<name>A0A0G3CM98_METBA</name>
<dbReference type="RefSeq" id="WP_048121961.1">
    <property type="nucleotide sequence ID" value="NZ_CP008746.1"/>
</dbReference>
<feature type="transmembrane region" description="Helical" evidence="1">
    <location>
        <begin position="43"/>
        <end position="59"/>
    </location>
</feature>
<feature type="transmembrane region" description="Helical" evidence="1">
    <location>
        <begin position="12"/>
        <end position="31"/>
    </location>
</feature>
<feature type="transmembrane region" description="Helical" evidence="1">
    <location>
        <begin position="87"/>
        <end position="107"/>
    </location>
</feature>
<protein>
    <submittedName>
        <fullName evidence="2">Uncharacterized protein</fullName>
    </submittedName>
</protein>
<reference evidence="2 3" key="2">
    <citation type="journal article" date="2015" name="Stand. Genomic Sci.">
        <title>The complete genome sequence of the rumen methanogen Methanosarcina barkeri CM1.</title>
        <authorList>
            <person name="Lambie S.C."/>
            <person name="Kelly W.J."/>
            <person name="Leahy S.C."/>
            <person name="Li D."/>
            <person name="Reilly K."/>
            <person name="McAllister T.A."/>
            <person name="Valle E.R."/>
            <person name="Attwood G.T."/>
            <person name="Altermann E."/>
        </authorList>
    </citation>
    <scope>NUCLEOTIDE SEQUENCE [LARGE SCALE GENOMIC DNA]</scope>
    <source>
        <strain evidence="2 3">CM1</strain>
    </source>
</reference>
<keyword evidence="1" id="KW-0812">Transmembrane</keyword>
<dbReference type="GeneID" id="24886954"/>
<evidence type="ECO:0000313" key="2">
    <source>
        <dbReference type="EMBL" id="AKJ40232.1"/>
    </source>
</evidence>
<proteinExistence type="predicted"/>
<dbReference type="PATRIC" id="fig|796385.3.peg.3952"/>